<dbReference type="EMBL" id="BMPG01000001">
    <property type="protein sequence ID" value="GGL49601.1"/>
    <property type="molecule type" value="Genomic_DNA"/>
</dbReference>
<dbReference type="AlphaFoldDB" id="A0A830F0L0"/>
<dbReference type="Proteomes" id="UP000607197">
    <property type="component" value="Unassembled WGS sequence"/>
</dbReference>
<dbReference type="SUPFAM" id="SSF50331">
    <property type="entry name" value="MOP-like"/>
    <property type="match status" value="1"/>
</dbReference>
<evidence type="ECO:0000256" key="1">
    <source>
        <dbReference type="ARBA" id="ARBA00004202"/>
    </source>
</evidence>
<evidence type="ECO:0000256" key="2">
    <source>
        <dbReference type="ARBA" id="ARBA00022505"/>
    </source>
</evidence>
<dbReference type="Pfam" id="PF03459">
    <property type="entry name" value="TOBE"/>
    <property type="match status" value="1"/>
</dbReference>
<dbReference type="InterPro" id="IPR051815">
    <property type="entry name" value="Molybdate_resp_trans_reg"/>
</dbReference>
<dbReference type="PANTHER" id="PTHR30432:SF1">
    <property type="entry name" value="DNA-BINDING TRANSCRIPTIONAL DUAL REGULATOR MODE"/>
    <property type="match status" value="1"/>
</dbReference>
<organism evidence="4 5">
    <name type="scientific">Halocalculus aciditolerans</name>
    <dbReference type="NCBI Taxonomy" id="1383812"/>
    <lineage>
        <taxon>Archaea</taxon>
        <taxon>Methanobacteriati</taxon>
        <taxon>Methanobacteriota</taxon>
        <taxon>Stenosarchaea group</taxon>
        <taxon>Halobacteria</taxon>
        <taxon>Halobacteriales</taxon>
        <taxon>Halobacteriaceae</taxon>
        <taxon>Halocalculus</taxon>
    </lineage>
</organism>
<dbReference type="GO" id="GO:0003700">
    <property type="term" value="F:DNA-binding transcription factor activity"/>
    <property type="evidence" value="ECO:0007669"/>
    <property type="project" value="InterPro"/>
</dbReference>
<dbReference type="InterPro" id="IPR005116">
    <property type="entry name" value="Transp-assoc_OB_typ1"/>
</dbReference>
<dbReference type="InterPro" id="IPR004606">
    <property type="entry name" value="Mop_domain"/>
</dbReference>
<evidence type="ECO:0000313" key="5">
    <source>
        <dbReference type="Proteomes" id="UP000607197"/>
    </source>
</evidence>
<comment type="caution">
    <text evidence="4">The sequence shown here is derived from an EMBL/GenBank/DDBJ whole genome shotgun (WGS) entry which is preliminary data.</text>
</comment>
<dbReference type="InterPro" id="IPR000847">
    <property type="entry name" value="LysR_HTH_N"/>
</dbReference>
<accession>A0A830F0L0</accession>
<dbReference type="Pfam" id="PF00126">
    <property type="entry name" value="HTH_1"/>
    <property type="match status" value="1"/>
</dbReference>
<reference evidence="4" key="1">
    <citation type="journal article" date="2014" name="Int. J. Syst. Evol. Microbiol.">
        <title>Complete genome sequence of Corynebacterium casei LMG S-19264T (=DSM 44701T), isolated from a smear-ripened cheese.</title>
        <authorList>
            <consortium name="US DOE Joint Genome Institute (JGI-PGF)"/>
            <person name="Walter F."/>
            <person name="Albersmeier A."/>
            <person name="Kalinowski J."/>
            <person name="Ruckert C."/>
        </authorList>
    </citation>
    <scope>NUCLEOTIDE SEQUENCE</scope>
    <source>
        <strain evidence="4">JCM 19596</strain>
    </source>
</reference>
<name>A0A830F0L0_9EURY</name>
<feature type="domain" description="Mop" evidence="3">
    <location>
        <begin position="251"/>
        <end position="316"/>
    </location>
</feature>
<dbReference type="Gene3D" id="2.40.50.100">
    <property type="match status" value="1"/>
</dbReference>
<dbReference type="InterPro" id="IPR036388">
    <property type="entry name" value="WH-like_DNA-bd_sf"/>
</dbReference>
<dbReference type="InterPro" id="IPR036390">
    <property type="entry name" value="WH_DNA-bd_sf"/>
</dbReference>
<evidence type="ECO:0000259" key="3">
    <source>
        <dbReference type="PROSITE" id="PS51866"/>
    </source>
</evidence>
<dbReference type="NCBIfam" id="TIGR00638">
    <property type="entry name" value="Mop"/>
    <property type="match status" value="1"/>
</dbReference>
<dbReference type="PROSITE" id="PS51866">
    <property type="entry name" value="MOP"/>
    <property type="match status" value="1"/>
</dbReference>
<gene>
    <name evidence="4" type="ORF">GCM10009039_04680</name>
</gene>
<dbReference type="GO" id="GO:0005886">
    <property type="term" value="C:plasma membrane"/>
    <property type="evidence" value="ECO:0007669"/>
    <property type="project" value="UniProtKB-SubCell"/>
</dbReference>
<reference evidence="4" key="2">
    <citation type="submission" date="2020-09" db="EMBL/GenBank/DDBJ databases">
        <authorList>
            <person name="Sun Q."/>
            <person name="Ohkuma M."/>
        </authorList>
    </citation>
    <scope>NUCLEOTIDE SEQUENCE</scope>
    <source>
        <strain evidence="4">JCM 19596</strain>
    </source>
</reference>
<protein>
    <recommendedName>
        <fullName evidence="3">Mop domain-containing protein</fullName>
    </recommendedName>
</protein>
<dbReference type="PANTHER" id="PTHR30432">
    <property type="entry name" value="TRANSCRIPTIONAL REGULATOR MODE"/>
    <property type="match status" value="1"/>
</dbReference>
<dbReference type="SUPFAM" id="SSF46785">
    <property type="entry name" value="Winged helix' DNA-binding domain"/>
    <property type="match status" value="1"/>
</dbReference>
<keyword evidence="5" id="KW-1185">Reference proteome</keyword>
<dbReference type="GO" id="GO:0015689">
    <property type="term" value="P:molybdate ion transport"/>
    <property type="evidence" value="ECO:0007669"/>
    <property type="project" value="InterPro"/>
</dbReference>
<proteinExistence type="predicted"/>
<keyword evidence="2" id="KW-0500">Molybdenum</keyword>
<dbReference type="InterPro" id="IPR008995">
    <property type="entry name" value="Mo/tungstate-bd_C_term_dom"/>
</dbReference>
<sequence length="318" mass="32660">MRLPAWKTVTAPVPPALVTSVALVESVVSAPSVAVSVAPPLALPPVQPASPSAAAPPAVARNARRDRCSDIGTSIFCGLRHNGFAGARPRSGMDAGFDARLRSSGVAFDDRDATLLRAIDSHGSLSGAADALGRSYARSHTRLTELEDAFGSLVERTRGGADGGGSRLTENARDLLARFDRLQAGYHAIATVREAVLHGTVASRDGELGVVETGAGSVRALVPPDAESVTLSVRADAVTLHAPDDSPEPDATSARNRFPATVTAVDRGEAVVAVTLDCGGETLYALVTADSADRLDLAAGVDVVASFKATATHATRAE</sequence>
<comment type="subcellular location">
    <subcellularLocation>
        <location evidence="1">Cell membrane</location>
        <topology evidence="1">Peripheral membrane protein</topology>
    </subcellularLocation>
</comment>
<evidence type="ECO:0000313" key="4">
    <source>
        <dbReference type="EMBL" id="GGL49601.1"/>
    </source>
</evidence>
<dbReference type="Gene3D" id="1.10.10.10">
    <property type="entry name" value="Winged helix-like DNA-binding domain superfamily/Winged helix DNA-binding domain"/>
    <property type="match status" value="1"/>
</dbReference>